<feature type="region of interest" description="Disordered" evidence="1">
    <location>
        <begin position="1"/>
        <end position="51"/>
    </location>
</feature>
<evidence type="ECO:0000256" key="1">
    <source>
        <dbReference type="SAM" id="MobiDB-lite"/>
    </source>
</evidence>
<feature type="compositionally biased region" description="Basic and acidic residues" evidence="1">
    <location>
        <begin position="32"/>
        <end position="44"/>
    </location>
</feature>
<evidence type="ECO:0000313" key="3">
    <source>
        <dbReference type="Proteomes" id="UP001152519"/>
    </source>
</evidence>
<feature type="region of interest" description="Disordered" evidence="1">
    <location>
        <begin position="239"/>
        <end position="336"/>
    </location>
</feature>
<accession>A0A9W4DJ14</accession>
<feature type="compositionally biased region" description="Basic and acidic residues" evidence="1">
    <location>
        <begin position="248"/>
        <end position="293"/>
    </location>
</feature>
<dbReference type="Proteomes" id="UP001152519">
    <property type="component" value="Unassembled WGS sequence"/>
</dbReference>
<dbReference type="EMBL" id="CAJSLV010000001">
    <property type="protein sequence ID" value="CAG6390923.1"/>
    <property type="molecule type" value="Genomic_DNA"/>
</dbReference>
<protein>
    <submittedName>
        <fullName evidence="2">Uncharacterized protein</fullName>
    </submittedName>
</protein>
<organism evidence="2 3">
    <name type="scientific">Actinacidiphila cocklensis</name>
    <dbReference type="NCBI Taxonomy" id="887465"/>
    <lineage>
        <taxon>Bacteria</taxon>
        <taxon>Bacillati</taxon>
        <taxon>Actinomycetota</taxon>
        <taxon>Actinomycetes</taxon>
        <taxon>Kitasatosporales</taxon>
        <taxon>Streptomycetaceae</taxon>
        <taxon>Actinacidiphila</taxon>
    </lineage>
</organism>
<feature type="compositionally biased region" description="Basic and acidic residues" evidence="1">
    <location>
        <begin position="314"/>
        <end position="336"/>
    </location>
</feature>
<gene>
    <name evidence="2" type="ORF">SCOCK_10391</name>
</gene>
<dbReference type="AlphaFoldDB" id="A0A9W4DJ14"/>
<proteinExistence type="predicted"/>
<name>A0A9W4DJ14_9ACTN</name>
<sequence>MKRGQTLGRSRRTDVRAARTAQPALRHHRDRDRHPGGDRADPHQHGRGLRGPLADDRAAVAHLHGPARHPGEGLLHRLLPGADLAGHRLHHGAGQALRAEGRGQRGRPAPARRGARRRGREPVVRSRALRGRQRHRLLRRGVRRPERGDRLVRLRLRRHERDRRRRRQLVLAAAQQRALQQPGVRRPPRVPGLGAVHLLQPRLRPQLCLHPVLDPELRRDLPRRLVDVLRPLLQERVGRHGPVAADRQPVRPEPVRQRDQRAGHRRDVDRRRHPERLDRRQHPEPVRGMERGRVHDRRQRRRVHGDLQPGLHPDGADGHPQRHDRRADLPDPGLHR</sequence>
<evidence type="ECO:0000313" key="2">
    <source>
        <dbReference type="EMBL" id="CAG6390923.1"/>
    </source>
</evidence>
<keyword evidence="3" id="KW-1185">Reference proteome</keyword>
<feature type="region of interest" description="Disordered" evidence="1">
    <location>
        <begin position="95"/>
        <end position="125"/>
    </location>
</feature>
<comment type="caution">
    <text evidence="2">The sequence shown here is derived from an EMBL/GenBank/DDBJ whole genome shotgun (WGS) entry which is preliminary data.</text>
</comment>
<reference evidence="2" key="1">
    <citation type="submission" date="2021-05" db="EMBL/GenBank/DDBJ databases">
        <authorList>
            <person name="Arsene-Ploetze F."/>
        </authorList>
    </citation>
    <scope>NUCLEOTIDE SEQUENCE</scope>
    <source>
        <strain evidence="2">DSM 42138</strain>
    </source>
</reference>
<feature type="compositionally biased region" description="Basic residues" evidence="1">
    <location>
        <begin position="294"/>
        <end position="303"/>
    </location>
</feature>